<feature type="compositionally biased region" description="Polar residues" evidence="1">
    <location>
        <begin position="27"/>
        <end position="42"/>
    </location>
</feature>
<evidence type="ECO:0000313" key="3">
    <source>
        <dbReference type="EMBL" id="SEU18122.1"/>
    </source>
</evidence>
<dbReference type="EMBL" id="FOIJ01000009">
    <property type="protein sequence ID" value="SEU18122.1"/>
    <property type="molecule type" value="Genomic_DNA"/>
</dbReference>
<reference evidence="4" key="1">
    <citation type="submission" date="2016-10" db="EMBL/GenBank/DDBJ databases">
        <authorList>
            <person name="Varghese N."/>
            <person name="Submissions S."/>
        </authorList>
    </citation>
    <scope>NUCLEOTIDE SEQUENCE [LARGE SCALE GENOMIC DNA]</scope>
    <source>
        <strain evidence="4">DSM 16858</strain>
    </source>
</reference>
<evidence type="ECO:0000256" key="1">
    <source>
        <dbReference type="SAM" id="MobiDB-lite"/>
    </source>
</evidence>
<gene>
    <name evidence="3" type="ORF">SAMN05443639_10942</name>
</gene>
<accession>A0A1I0K3U9</accession>
<dbReference type="AlphaFoldDB" id="A0A1I0K3U9"/>
<keyword evidence="4" id="KW-1185">Reference proteome</keyword>
<evidence type="ECO:0008006" key="5">
    <source>
        <dbReference type="Google" id="ProtNLM"/>
    </source>
</evidence>
<feature type="chain" id="PRO_5011640636" description="Lipoprotein" evidence="2">
    <location>
        <begin position="20"/>
        <end position="163"/>
    </location>
</feature>
<keyword evidence="2" id="KW-0732">Signal</keyword>
<protein>
    <recommendedName>
        <fullName evidence="5">Lipoprotein</fullName>
    </recommendedName>
</protein>
<proteinExistence type="predicted"/>
<feature type="region of interest" description="Disordered" evidence="1">
    <location>
        <begin position="26"/>
        <end position="48"/>
    </location>
</feature>
<sequence>MKTMALSLGSMLLMLGCGGAELDARSSEATGSVEQHGGSTSYAVPPTPTTGTQTYTRTGLTAAGCTVTQKIGRSLDGTKMYSYCVTTCNKKTAINMHNTLYNNQLPSQIVCGSPTAGGLDRTSQSVECSGPYTPGGYSDSCFVDIYFDRVGQYASGTTPTWQF</sequence>
<evidence type="ECO:0000313" key="4">
    <source>
        <dbReference type="Proteomes" id="UP000199181"/>
    </source>
</evidence>
<dbReference type="Proteomes" id="UP000199181">
    <property type="component" value="Unassembled WGS sequence"/>
</dbReference>
<dbReference type="PROSITE" id="PS51257">
    <property type="entry name" value="PROKAR_LIPOPROTEIN"/>
    <property type="match status" value="1"/>
</dbReference>
<organism evidence="3 4">
    <name type="scientific">Stigmatella erecta</name>
    <dbReference type="NCBI Taxonomy" id="83460"/>
    <lineage>
        <taxon>Bacteria</taxon>
        <taxon>Pseudomonadati</taxon>
        <taxon>Myxococcota</taxon>
        <taxon>Myxococcia</taxon>
        <taxon>Myxococcales</taxon>
        <taxon>Cystobacterineae</taxon>
        <taxon>Archangiaceae</taxon>
        <taxon>Stigmatella</taxon>
    </lineage>
</organism>
<dbReference type="RefSeq" id="WP_093522749.1">
    <property type="nucleotide sequence ID" value="NZ_FOIJ01000009.1"/>
</dbReference>
<name>A0A1I0K3U9_9BACT</name>
<evidence type="ECO:0000256" key="2">
    <source>
        <dbReference type="SAM" id="SignalP"/>
    </source>
</evidence>
<feature type="signal peptide" evidence="2">
    <location>
        <begin position="1"/>
        <end position="19"/>
    </location>
</feature>